<dbReference type="SMART" id="SM00382">
    <property type="entry name" value="AAA"/>
    <property type="match status" value="2"/>
</dbReference>
<dbReference type="Pfam" id="PF00005">
    <property type="entry name" value="ABC_tran"/>
    <property type="match status" value="2"/>
</dbReference>
<keyword evidence="4" id="KW-1003">Cell membrane</keyword>
<dbReference type="SUPFAM" id="SSF52540">
    <property type="entry name" value="P-loop containing nucleoside triphosphate hydrolases"/>
    <property type="match status" value="2"/>
</dbReference>
<evidence type="ECO:0000256" key="1">
    <source>
        <dbReference type="ARBA" id="ARBA00004202"/>
    </source>
</evidence>
<name>A0A9D1U3I1_9LACO</name>
<dbReference type="Proteomes" id="UP000886878">
    <property type="component" value="Unassembled WGS sequence"/>
</dbReference>
<dbReference type="InterPro" id="IPR015856">
    <property type="entry name" value="ABC_transpr_CbiO/EcfA_su"/>
</dbReference>
<reference evidence="10" key="2">
    <citation type="submission" date="2021-04" db="EMBL/GenBank/DDBJ databases">
        <authorList>
            <person name="Gilroy R."/>
        </authorList>
    </citation>
    <scope>NUCLEOTIDE SEQUENCE</scope>
    <source>
        <strain evidence="10">ChiHejej3B27-2180</strain>
    </source>
</reference>
<dbReference type="CDD" id="cd03225">
    <property type="entry name" value="ABC_cobalt_CbiO_domain1"/>
    <property type="match status" value="2"/>
</dbReference>
<comment type="subcellular location">
    <subcellularLocation>
        <location evidence="1">Cell membrane</location>
        <topology evidence="1">Peripheral membrane protein</topology>
    </subcellularLocation>
</comment>
<evidence type="ECO:0000313" key="10">
    <source>
        <dbReference type="EMBL" id="HIW70362.1"/>
    </source>
</evidence>
<organism evidence="10 11">
    <name type="scientific">Candidatus Limosilactobacillus merdipullorum</name>
    <dbReference type="NCBI Taxonomy" id="2838653"/>
    <lineage>
        <taxon>Bacteria</taxon>
        <taxon>Bacillati</taxon>
        <taxon>Bacillota</taxon>
        <taxon>Bacilli</taxon>
        <taxon>Lactobacillales</taxon>
        <taxon>Lactobacillaceae</taxon>
        <taxon>Limosilactobacillus</taxon>
    </lineage>
</organism>
<evidence type="ECO:0000256" key="6">
    <source>
        <dbReference type="ARBA" id="ARBA00022840"/>
    </source>
</evidence>
<keyword evidence="8" id="KW-0472">Membrane</keyword>
<evidence type="ECO:0000256" key="3">
    <source>
        <dbReference type="ARBA" id="ARBA00022448"/>
    </source>
</evidence>
<dbReference type="InterPro" id="IPR050095">
    <property type="entry name" value="ECF_ABC_transporter_ATP-bd"/>
</dbReference>
<evidence type="ECO:0000313" key="11">
    <source>
        <dbReference type="Proteomes" id="UP000886878"/>
    </source>
</evidence>
<evidence type="ECO:0000256" key="7">
    <source>
        <dbReference type="ARBA" id="ARBA00022967"/>
    </source>
</evidence>
<dbReference type="Gene3D" id="3.40.50.300">
    <property type="entry name" value="P-loop containing nucleotide triphosphate hydrolases"/>
    <property type="match status" value="2"/>
</dbReference>
<dbReference type="InterPro" id="IPR003593">
    <property type="entry name" value="AAA+_ATPase"/>
</dbReference>
<dbReference type="InterPro" id="IPR017871">
    <property type="entry name" value="ABC_transporter-like_CS"/>
</dbReference>
<dbReference type="GO" id="GO:0042626">
    <property type="term" value="F:ATPase-coupled transmembrane transporter activity"/>
    <property type="evidence" value="ECO:0007669"/>
    <property type="project" value="TreeGrafter"/>
</dbReference>
<feature type="domain" description="ABC transporter" evidence="9">
    <location>
        <begin position="248"/>
        <end position="466"/>
    </location>
</feature>
<comment type="similarity">
    <text evidence="2">Belongs to the ABC transporter superfamily.</text>
</comment>
<feature type="domain" description="ABC transporter" evidence="9">
    <location>
        <begin position="4"/>
        <end position="242"/>
    </location>
</feature>
<evidence type="ECO:0000256" key="8">
    <source>
        <dbReference type="ARBA" id="ARBA00023136"/>
    </source>
</evidence>
<protein>
    <submittedName>
        <fullName evidence="10">Energy-coupling factor ABC transporter ATP-binding protein</fullName>
    </submittedName>
</protein>
<evidence type="ECO:0000256" key="4">
    <source>
        <dbReference type="ARBA" id="ARBA00022475"/>
    </source>
</evidence>
<keyword evidence="3" id="KW-0813">Transport</keyword>
<keyword evidence="6 10" id="KW-0067">ATP-binding</keyword>
<dbReference type="AlphaFoldDB" id="A0A9D1U3I1"/>
<evidence type="ECO:0000256" key="2">
    <source>
        <dbReference type="ARBA" id="ARBA00005417"/>
    </source>
</evidence>
<dbReference type="GO" id="GO:0016887">
    <property type="term" value="F:ATP hydrolysis activity"/>
    <property type="evidence" value="ECO:0007669"/>
    <property type="project" value="InterPro"/>
</dbReference>
<evidence type="ECO:0000256" key="5">
    <source>
        <dbReference type="ARBA" id="ARBA00022741"/>
    </source>
</evidence>
<sequence length="467" mass="51631">MTELGLHQLTFEYNGQPLFDHLDFQVEPGTFGLLTGPSGCGKSTLLKLLAGLLPQYGGAVTSGQALLNGQPVGKIVPYQRAAKVAMLFQHPGRQFAMKTVSEQLQFALANLQLPREEVQRRMHDTLAWMNIHHLAQRRVHTLSGGEQQRVSLACLLAMDSEVILLDEPFANVDMMGRQQLLADLKRLQTEQAKTILLADHDLSGYQGIANSWYQLSADQQLSRHDPQSLPADQPTIPVKRQPLNEGRLVANNIEISVGSRVLLKDSQLTIPQGQLGLLSGENGAGKSALLAALSQQHNYEGQIEFDHQAATKLPPKKWALTVGWVFQNSTDQFIELKAGDELKASQTHSCQPQYWTKDRINQVVGELGLTKCLDRVSYQLSGGQQKKLQLLSMLVMGQPVMLLDEPFAGLDGASLRVVLRLIRKVATDLQIGMLIISHQRVGVVDQMDYEIRLADQHLTLLGGENID</sequence>
<keyword evidence="7" id="KW-1278">Translocase</keyword>
<dbReference type="PROSITE" id="PS50893">
    <property type="entry name" value="ABC_TRANSPORTER_2"/>
    <property type="match status" value="2"/>
</dbReference>
<gene>
    <name evidence="10" type="ORF">H9876_03140</name>
</gene>
<dbReference type="PROSITE" id="PS00211">
    <property type="entry name" value="ABC_TRANSPORTER_1"/>
    <property type="match status" value="2"/>
</dbReference>
<dbReference type="GO" id="GO:0043190">
    <property type="term" value="C:ATP-binding cassette (ABC) transporter complex"/>
    <property type="evidence" value="ECO:0007669"/>
    <property type="project" value="TreeGrafter"/>
</dbReference>
<reference evidence="10" key="1">
    <citation type="journal article" date="2021" name="PeerJ">
        <title>Extensive microbial diversity within the chicken gut microbiome revealed by metagenomics and culture.</title>
        <authorList>
            <person name="Gilroy R."/>
            <person name="Ravi A."/>
            <person name="Getino M."/>
            <person name="Pursley I."/>
            <person name="Horton D.L."/>
            <person name="Alikhan N.F."/>
            <person name="Baker D."/>
            <person name="Gharbi K."/>
            <person name="Hall N."/>
            <person name="Watson M."/>
            <person name="Adriaenssens E.M."/>
            <person name="Foster-Nyarko E."/>
            <person name="Jarju S."/>
            <person name="Secka A."/>
            <person name="Antonio M."/>
            <person name="Oren A."/>
            <person name="Chaudhuri R.R."/>
            <person name="La Ragione R."/>
            <person name="Hildebrand F."/>
            <person name="Pallen M.J."/>
        </authorList>
    </citation>
    <scope>NUCLEOTIDE SEQUENCE</scope>
    <source>
        <strain evidence="10">ChiHejej3B27-2180</strain>
    </source>
</reference>
<dbReference type="PANTHER" id="PTHR43553">
    <property type="entry name" value="HEAVY METAL TRANSPORTER"/>
    <property type="match status" value="1"/>
</dbReference>
<dbReference type="PANTHER" id="PTHR43553:SF27">
    <property type="entry name" value="ENERGY-COUPLING FACTOR TRANSPORTER ATP-BINDING PROTEIN ECFA2"/>
    <property type="match status" value="1"/>
</dbReference>
<dbReference type="GO" id="GO:0005524">
    <property type="term" value="F:ATP binding"/>
    <property type="evidence" value="ECO:0007669"/>
    <property type="project" value="UniProtKB-KW"/>
</dbReference>
<dbReference type="InterPro" id="IPR027417">
    <property type="entry name" value="P-loop_NTPase"/>
</dbReference>
<accession>A0A9D1U3I1</accession>
<keyword evidence="5" id="KW-0547">Nucleotide-binding</keyword>
<dbReference type="InterPro" id="IPR003439">
    <property type="entry name" value="ABC_transporter-like_ATP-bd"/>
</dbReference>
<dbReference type="EMBL" id="DXGK01000062">
    <property type="protein sequence ID" value="HIW70362.1"/>
    <property type="molecule type" value="Genomic_DNA"/>
</dbReference>
<evidence type="ECO:0000259" key="9">
    <source>
        <dbReference type="PROSITE" id="PS50893"/>
    </source>
</evidence>
<proteinExistence type="inferred from homology"/>
<comment type="caution">
    <text evidence="10">The sequence shown here is derived from an EMBL/GenBank/DDBJ whole genome shotgun (WGS) entry which is preliminary data.</text>
</comment>